<dbReference type="Gene3D" id="3.30.160.250">
    <property type="match status" value="1"/>
</dbReference>
<accession>A0A2T0BET3</accession>
<name>A0A2T0BET3_9CLOT</name>
<proteinExistence type="predicted"/>
<dbReference type="RefSeq" id="WP_106059824.1">
    <property type="nucleotide sequence ID" value="NZ_PVXQ01000017.1"/>
</dbReference>
<reference evidence="1 2" key="1">
    <citation type="submission" date="2018-03" db="EMBL/GenBank/DDBJ databases">
        <title>Genome sequence of Clostridium vincentii DSM 10228.</title>
        <authorList>
            <person name="Poehlein A."/>
            <person name="Daniel R."/>
        </authorList>
    </citation>
    <scope>NUCLEOTIDE SEQUENCE [LARGE SCALE GENOMIC DNA]</scope>
    <source>
        <strain evidence="1 2">DSM 10228</strain>
    </source>
</reference>
<evidence type="ECO:0008006" key="3">
    <source>
        <dbReference type="Google" id="ProtNLM"/>
    </source>
</evidence>
<evidence type="ECO:0000313" key="1">
    <source>
        <dbReference type="EMBL" id="PRR82342.1"/>
    </source>
</evidence>
<dbReference type="EMBL" id="PVXQ01000017">
    <property type="protein sequence ID" value="PRR82342.1"/>
    <property type="molecule type" value="Genomic_DNA"/>
</dbReference>
<dbReference type="Proteomes" id="UP000239471">
    <property type="component" value="Unassembled WGS sequence"/>
</dbReference>
<comment type="caution">
    <text evidence="1">The sequence shown here is derived from an EMBL/GenBank/DDBJ whole genome shotgun (WGS) entry which is preliminary data.</text>
</comment>
<organism evidence="1 2">
    <name type="scientific">Clostridium vincentii</name>
    <dbReference type="NCBI Taxonomy" id="52704"/>
    <lineage>
        <taxon>Bacteria</taxon>
        <taxon>Bacillati</taxon>
        <taxon>Bacillota</taxon>
        <taxon>Clostridia</taxon>
        <taxon>Eubacteriales</taxon>
        <taxon>Clostridiaceae</taxon>
        <taxon>Clostridium</taxon>
    </lineage>
</organism>
<evidence type="ECO:0000313" key="2">
    <source>
        <dbReference type="Proteomes" id="UP000239471"/>
    </source>
</evidence>
<protein>
    <recommendedName>
        <fullName evidence="3">HicB-like antitoxin of toxin-antitoxin system domain-containing protein</fullName>
    </recommendedName>
</protein>
<gene>
    <name evidence="1" type="ORF">CLVI_18480</name>
</gene>
<dbReference type="OrthoDB" id="5419659at2"/>
<keyword evidence="2" id="KW-1185">Reference proteome</keyword>
<dbReference type="AlphaFoldDB" id="A0A2T0BET3"/>
<sequence length="134" mass="15952">MLKDTYNYPMIFTYSEDEVKIRAVDFEECYSFVEKEKDAVEYAMEILSRTIISYESKKIELPSSTQIFKIELKDNEKLLYLNVWMPYFRGRVKDTYVKKTLTIPSWLDILAKNHNINFSSVLVKALKKELNIEK</sequence>